<feature type="region of interest" description="Disordered" evidence="6">
    <location>
        <begin position="533"/>
        <end position="561"/>
    </location>
</feature>
<dbReference type="OrthoDB" id="2018619at2759"/>
<keyword evidence="3 7" id="KW-0812">Transmembrane</keyword>
<reference evidence="8 9" key="1">
    <citation type="journal article" date="2016" name="Mol. Biol. Evol.">
        <title>Comparative Genomics of Early-Diverging Mushroom-Forming Fungi Provides Insights into the Origins of Lignocellulose Decay Capabilities.</title>
        <authorList>
            <person name="Nagy L.G."/>
            <person name="Riley R."/>
            <person name="Tritt A."/>
            <person name="Adam C."/>
            <person name="Daum C."/>
            <person name="Floudas D."/>
            <person name="Sun H."/>
            <person name="Yadav J.S."/>
            <person name="Pangilinan J."/>
            <person name="Larsson K.H."/>
            <person name="Matsuura K."/>
            <person name="Barry K."/>
            <person name="Labutti K."/>
            <person name="Kuo R."/>
            <person name="Ohm R.A."/>
            <person name="Bhattacharya S.S."/>
            <person name="Shirouzu T."/>
            <person name="Yoshinaga Y."/>
            <person name="Martin F.M."/>
            <person name="Grigoriev I.V."/>
            <person name="Hibbett D.S."/>
        </authorList>
    </citation>
    <scope>NUCLEOTIDE SEQUENCE [LARGE SCALE GENOMIC DNA]</scope>
    <source>
        <strain evidence="8 9">HHB12733</strain>
    </source>
</reference>
<evidence type="ECO:0000256" key="1">
    <source>
        <dbReference type="ARBA" id="ARBA00004141"/>
    </source>
</evidence>
<organism evidence="8 9">
    <name type="scientific">Calocera cornea HHB12733</name>
    <dbReference type="NCBI Taxonomy" id="1353952"/>
    <lineage>
        <taxon>Eukaryota</taxon>
        <taxon>Fungi</taxon>
        <taxon>Dikarya</taxon>
        <taxon>Basidiomycota</taxon>
        <taxon>Agaricomycotina</taxon>
        <taxon>Dacrymycetes</taxon>
        <taxon>Dacrymycetales</taxon>
        <taxon>Dacrymycetaceae</taxon>
        <taxon>Calocera</taxon>
    </lineage>
</organism>
<evidence type="ECO:0000313" key="8">
    <source>
        <dbReference type="EMBL" id="KZT57837.1"/>
    </source>
</evidence>
<dbReference type="EMBL" id="KV423958">
    <property type="protein sequence ID" value="KZT57837.1"/>
    <property type="molecule type" value="Genomic_DNA"/>
</dbReference>
<feature type="transmembrane region" description="Helical" evidence="7">
    <location>
        <begin position="178"/>
        <end position="196"/>
    </location>
</feature>
<accession>A0A165GAX7</accession>
<evidence type="ECO:0000313" key="9">
    <source>
        <dbReference type="Proteomes" id="UP000076842"/>
    </source>
</evidence>
<keyword evidence="5 7" id="KW-0472">Membrane</keyword>
<feature type="transmembrane region" description="Helical" evidence="7">
    <location>
        <begin position="379"/>
        <end position="397"/>
    </location>
</feature>
<dbReference type="InterPro" id="IPR001248">
    <property type="entry name" value="Pur-cyt_permease"/>
</dbReference>
<evidence type="ECO:0000256" key="6">
    <source>
        <dbReference type="SAM" id="MobiDB-lite"/>
    </source>
</evidence>
<protein>
    <recommendedName>
        <fullName evidence="10">NCS1 nucleoside transporter family</fullName>
    </recommendedName>
</protein>
<comment type="similarity">
    <text evidence="2">Belongs to the purine-cytosine permease (2.A.39) family.</text>
</comment>
<keyword evidence="4 7" id="KW-1133">Transmembrane helix</keyword>
<dbReference type="InParanoid" id="A0A165GAX7"/>
<feature type="transmembrane region" description="Helical" evidence="7">
    <location>
        <begin position="242"/>
        <end position="262"/>
    </location>
</feature>
<feature type="transmembrane region" description="Helical" evidence="7">
    <location>
        <begin position="335"/>
        <end position="358"/>
    </location>
</feature>
<dbReference type="PANTHER" id="PTHR30618:SF15">
    <property type="entry name" value="NICOTINAMIDE RIBOSIDE TRANSPORTER 1-RELATED"/>
    <property type="match status" value="1"/>
</dbReference>
<dbReference type="Pfam" id="PF02133">
    <property type="entry name" value="Transp_cyt_pur"/>
    <property type="match status" value="1"/>
</dbReference>
<evidence type="ECO:0000256" key="7">
    <source>
        <dbReference type="SAM" id="Phobius"/>
    </source>
</evidence>
<gene>
    <name evidence="8" type="ORF">CALCODRAFT_517183</name>
</gene>
<feature type="transmembrane region" description="Helical" evidence="7">
    <location>
        <begin position="121"/>
        <end position="142"/>
    </location>
</feature>
<dbReference type="PANTHER" id="PTHR30618">
    <property type="entry name" value="NCS1 FAMILY PURINE/PYRIMIDINE TRANSPORTER"/>
    <property type="match status" value="1"/>
</dbReference>
<name>A0A165GAX7_9BASI</name>
<feature type="transmembrane region" description="Helical" evidence="7">
    <location>
        <begin position="403"/>
        <end position="425"/>
    </location>
</feature>
<feature type="compositionally biased region" description="Basic and acidic residues" evidence="6">
    <location>
        <begin position="533"/>
        <end position="550"/>
    </location>
</feature>
<sequence length="561" mass="61402">MFSKEKVAYWAKRLEVPADEDARYKTDIWCNRDLIPIPKERRTWGIWGYCGYWTVSGSCVSAWTIGSTMLSYGLNAQQAMACVAVGGVITGLLAIGCGWMGEVHHIGFTVSSRFSYGMRGAYIPVIIRSFTACMWAGLQLFWCGQSIKALIGAIIPGFEDGALQNLFSETSQLAKNDFIGFVIALIAFGFLILVPPEKMQKPFIASFTTFVGTMFGMLIWAVHTNHGSAGPLFKSAATTDQVGWGIMYGITAMIGSWGAGCLGQSDWTRYANRRGAPTLSQLIFAPIFITVTALIGVVVTSCTVEILDLETIIWNPIDLLPVIQQYYGNSSGARAAVFFASIGLVLSQLAITVVLNSVSCGMDMAGLAPRWINIRRGGYIMIVVGVLSQPWTLVATAQRFLTVLSGFGIFMAPFTGVMLADYLVVRKRKLKLNDLYVGDSSSIYWYSNGFNWRGFVAFGLGTVWLFPGLIATGGGYNIPIGWLRLFNLTFILGTVFSFVAFLIINYVSPPPGLGEEGPFYLDGDDDYATKRDLKADSRDEESATDEKLAETDVTEVPVLRD</sequence>
<feature type="transmembrane region" description="Helical" evidence="7">
    <location>
        <begin position="282"/>
        <end position="307"/>
    </location>
</feature>
<evidence type="ECO:0000256" key="2">
    <source>
        <dbReference type="ARBA" id="ARBA00008974"/>
    </source>
</evidence>
<comment type="subcellular location">
    <subcellularLocation>
        <location evidence="1">Membrane</location>
        <topology evidence="1">Multi-pass membrane protein</topology>
    </subcellularLocation>
</comment>
<feature type="transmembrane region" description="Helical" evidence="7">
    <location>
        <begin position="46"/>
        <end position="66"/>
    </location>
</feature>
<evidence type="ECO:0000256" key="3">
    <source>
        <dbReference type="ARBA" id="ARBA00022692"/>
    </source>
</evidence>
<dbReference type="Gene3D" id="1.10.4160.10">
    <property type="entry name" value="Hydantoin permease"/>
    <property type="match status" value="1"/>
</dbReference>
<evidence type="ECO:0000256" key="4">
    <source>
        <dbReference type="ARBA" id="ARBA00022989"/>
    </source>
</evidence>
<dbReference type="GO" id="GO:0005886">
    <property type="term" value="C:plasma membrane"/>
    <property type="evidence" value="ECO:0007669"/>
    <property type="project" value="TreeGrafter"/>
</dbReference>
<dbReference type="InterPro" id="IPR045225">
    <property type="entry name" value="Uracil/uridine/allantoin_perm"/>
</dbReference>
<evidence type="ECO:0008006" key="10">
    <source>
        <dbReference type="Google" id="ProtNLM"/>
    </source>
</evidence>
<dbReference type="GO" id="GO:0015205">
    <property type="term" value="F:nucleobase transmembrane transporter activity"/>
    <property type="evidence" value="ECO:0007669"/>
    <property type="project" value="TreeGrafter"/>
</dbReference>
<feature type="transmembrane region" description="Helical" evidence="7">
    <location>
        <begin position="455"/>
        <end position="476"/>
    </location>
</feature>
<dbReference type="Proteomes" id="UP000076842">
    <property type="component" value="Unassembled WGS sequence"/>
</dbReference>
<keyword evidence="9" id="KW-1185">Reference proteome</keyword>
<evidence type="ECO:0000256" key="5">
    <source>
        <dbReference type="ARBA" id="ARBA00023136"/>
    </source>
</evidence>
<feature type="transmembrane region" description="Helical" evidence="7">
    <location>
        <begin position="203"/>
        <end position="222"/>
    </location>
</feature>
<feature type="transmembrane region" description="Helical" evidence="7">
    <location>
        <begin position="482"/>
        <end position="504"/>
    </location>
</feature>
<proteinExistence type="inferred from homology"/>
<dbReference type="AlphaFoldDB" id="A0A165GAX7"/>
<feature type="transmembrane region" description="Helical" evidence="7">
    <location>
        <begin position="78"/>
        <end position="100"/>
    </location>
</feature>